<dbReference type="InterPro" id="IPR011990">
    <property type="entry name" value="TPR-like_helical_dom_sf"/>
</dbReference>
<dbReference type="CDD" id="cd00093">
    <property type="entry name" value="HTH_XRE"/>
    <property type="match status" value="1"/>
</dbReference>
<evidence type="ECO:0000259" key="1">
    <source>
        <dbReference type="SMART" id="SM00530"/>
    </source>
</evidence>
<dbReference type="SMART" id="SM00530">
    <property type="entry name" value="HTH_XRE"/>
    <property type="match status" value="1"/>
</dbReference>
<dbReference type="InParanoid" id="A0A061AAW2"/>
<dbReference type="EMBL" id="LK028559">
    <property type="protein sequence ID" value="CDR31035.1"/>
    <property type="molecule type" value="Genomic_DNA"/>
</dbReference>
<reference evidence="3" key="1">
    <citation type="submission" date="2014-05" db="EMBL/GenBank/DDBJ databases">
        <authorList>
            <person name="Kube M."/>
        </authorList>
    </citation>
    <scope>NUCLEOTIDE SEQUENCE [LARGE SCALE GENOMIC DNA]</scope>
</reference>
<dbReference type="GO" id="GO:0003677">
    <property type="term" value="F:DNA binding"/>
    <property type="evidence" value="ECO:0007669"/>
    <property type="project" value="InterPro"/>
</dbReference>
<evidence type="ECO:0000313" key="2">
    <source>
        <dbReference type="EMBL" id="CDR31035.1"/>
    </source>
</evidence>
<dbReference type="Proteomes" id="UP000032434">
    <property type="component" value="Chromosome 1"/>
</dbReference>
<dbReference type="AlphaFoldDB" id="A0A061AAW2"/>
<evidence type="ECO:0000313" key="3">
    <source>
        <dbReference type="Proteomes" id="UP000032434"/>
    </source>
</evidence>
<gene>
    <name evidence="2" type="ORF">Aocu_09620</name>
</gene>
<dbReference type="OrthoDB" id="384294at2"/>
<sequence>MLKRSQDLALFLEKIRTFRGISQEDFTESIISNRQYQRYIRGDSPMPFHLLDAFAERLNIKKDLLLLEFDSHTLKETSLVTDYFNAVNNNELTKAKEIKLKLTPQFIIDHSNRIFYEYTELLEKYLEKRIDNNSFLSKLKSLIQYPKVLSQSGLSIFEVIILSNLLDFVNTNEQEVIISKFNGFFQNPDLVWTGNQIVTYNIVLFRLAKYFGINSDYDNVIHFANLGVKLNSKSKYLINLEFYYYFLALSYFKKKNHKRFEFSLFQCKSTLILLNNESKNKMFDDWIKKDFDLDFNEFYINYLSSNVLKIKDSK</sequence>
<dbReference type="InterPro" id="IPR010982">
    <property type="entry name" value="Lambda_DNA-bd_dom_sf"/>
</dbReference>
<dbReference type="SUPFAM" id="SSF47413">
    <property type="entry name" value="lambda repressor-like DNA-binding domains"/>
    <property type="match status" value="1"/>
</dbReference>
<dbReference type="Gene3D" id="1.25.40.10">
    <property type="entry name" value="Tetratricopeptide repeat domain"/>
    <property type="match status" value="1"/>
</dbReference>
<dbReference type="KEGG" id="aoc:Aocu_09620"/>
<dbReference type="PATRIC" id="fig|35623.3.peg.962"/>
<organism evidence="2 3">
    <name type="scientific">Acholeplasma oculi</name>
    <dbReference type="NCBI Taxonomy" id="35623"/>
    <lineage>
        <taxon>Bacteria</taxon>
        <taxon>Bacillati</taxon>
        <taxon>Mycoplasmatota</taxon>
        <taxon>Mollicutes</taxon>
        <taxon>Acholeplasmatales</taxon>
        <taxon>Acholeplasmataceae</taxon>
        <taxon>Acholeplasma</taxon>
    </lineage>
</organism>
<dbReference type="InterPro" id="IPR001387">
    <property type="entry name" value="Cro/C1-type_HTH"/>
</dbReference>
<name>A0A061AAW2_9MOLU</name>
<keyword evidence="3" id="KW-1185">Reference proteome</keyword>
<protein>
    <submittedName>
        <fullName evidence="2">Cro/C1-type trnascriptional regulator</fullName>
    </submittedName>
</protein>
<dbReference type="HOGENOM" id="CLU_079277_0_0_14"/>
<proteinExistence type="predicted"/>
<feature type="domain" description="HTH cro/C1-type" evidence="1">
    <location>
        <begin position="11"/>
        <end position="65"/>
    </location>
</feature>
<accession>A0A061AAW2</accession>
<dbReference type="RefSeq" id="WP_045749498.1">
    <property type="nucleotide sequence ID" value="NZ_FUZK01000001.1"/>
</dbReference>